<organism evidence="2">
    <name type="scientific">Schizaphis graminum</name>
    <name type="common">Green bug aphid</name>
    <dbReference type="NCBI Taxonomy" id="13262"/>
    <lineage>
        <taxon>Eukaryota</taxon>
        <taxon>Metazoa</taxon>
        <taxon>Ecdysozoa</taxon>
        <taxon>Arthropoda</taxon>
        <taxon>Hexapoda</taxon>
        <taxon>Insecta</taxon>
        <taxon>Pterygota</taxon>
        <taxon>Neoptera</taxon>
        <taxon>Paraneoptera</taxon>
        <taxon>Hemiptera</taxon>
        <taxon>Sternorrhyncha</taxon>
        <taxon>Aphidomorpha</taxon>
        <taxon>Aphidoidea</taxon>
        <taxon>Aphididae</taxon>
        <taxon>Aphidini</taxon>
        <taxon>Schizaphis</taxon>
    </lineage>
</organism>
<sequence length="151" mass="17776">MALFRCRPLRVTPGQHSPRRFHHRATTDRRARATTEDAAREKCQLALVVKFFFPFGRPTDQNGSRAHYSLCSQFRLKNFPCPLHIHPSTHRPPTSQVQSMWWHQHRWSERAMITQTNDIIYGSRCQKPCKRQTNGRAIVTGRRPKKYTKKP</sequence>
<evidence type="ECO:0000313" key="2">
    <source>
        <dbReference type="EMBL" id="MBY13557.1"/>
    </source>
</evidence>
<proteinExistence type="predicted"/>
<reference evidence="2" key="1">
    <citation type="submission" date="2018-04" db="EMBL/GenBank/DDBJ databases">
        <title>Transcriptome of Schizaphis graminum biotype I.</title>
        <authorList>
            <person name="Scully E.D."/>
            <person name="Geib S.M."/>
            <person name="Palmer N.A."/>
            <person name="Koch K."/>
            <person name="Bradshaw J."/>
            <person name="Heng-Moss T."/>
            <person name="Sarath G."/>
        </authorList>
    </citation>
    <scope>NUCLEOTIDE SEQUENCE</scope>
</reference>
<feature type="region of interest" description="Disordered" evidence="1">
    <location>
        <begin position="132"/>
        <end position="151"/>
    </location>
</feature>
<dbReference type="EMBL" id="GGMR01000938">
    <property type="protein sequence ID" value="MBY13557.1"/>
    <property type="molecule type" value="Transcribed_RNA"/>
</dbReference>
<gene>
    <name evidence="2" type="ORF">g.5492</name>
</gene>
<name>A0A2S2N8Q4_SCHGA</name>
<protein>
    <submittedName>
        <fullName evidence="2">Uncharacterized protein</fullName>
    </submittedName>
</protein>
<accession>A0A2S2N8Q4</accession>
<dbReference type="AlphaFoldDB" id="A0A2S2N8Q4"/>
<feature type="compositionally biased region" description="Basic residues" evidence="1">
    <location>
        <begin position="142"/>
        <end position="151"/>
    </location>
</feature>
<evidence type="ECO:0000256" key="1">
    <source>
        <dbReference type="SAM" id="MobiDB-lite"/>
    </source>
</evidence>